<reference evidence="1 2" key="1">
    <citation type="journal article" date="2016" name="Nat. Commun.">
        <title>Thousands of microbial genomes shed light on interconnected biogeochemical processes in an aquifer system.</title>
        <authorList>
            <person name="Anantharaman K."/>
            <person name="Brown C.T."/>
            <person name="Hug L.A."/>
            <person name="Sharon I."/>
            <person name="Castelle C.J."/>
            <person name="Probst A.J."/>
            <person name="Thomas B.C."/>
            <person name="Singh A."/>
            <person name="Wilkins M.J."/>
            <person name="Karaoz U."/>
            <person name="Brodie E.L."/>
            <person name="Williams K.H."/>
            <person name="Hubbard S.S."/>
            <person name="Banfield J.F."/>
        </authorList>
    </citation>
    <scope>NUCLEOTIDE SEQUENCE [LARGE SCALE GENOMIC DNA]</scope>
</reference>
<comment type="caution">
    <text evidence="1">The sequence shown here is derived from an EMBL/GenBank/DDBJ whole genome shotgun (WGS) entry which is preliminary data.</text>
</comment>
<accession>A0A1F4RD00</accession>
<dbReference type="EMBL" id="METP01000029">
    <property type="protein sequence ID" value="OGC06050.1"/>
    <property type="molecule type" value="Genomic_DNA"/>
</dbReference>
<proteinExistence type="predicted"/>
<sequence length="272" mass="30776">MRITQHGQFNPYAGSKQFSEIYQHDPSRGRLINRFSDRGAGYTPLVVGGIEDLDPAVLMRRDQNLLLDIAGVPAYLFEHHSGTAYAAAEAIEFDVMAKGATLFHFDAHPDMESCGKPLDDSLEALFRFFSSAYNEESFIWEMVRRGDVAHIVWFTSSPGPMFINGNERDLIKAFPHITVTKVSEQQVAGFDRTIFTSLPRNQRILDIDYDYFAHLKNQHAFSIVDLLQFMFRNTGLVTQALSPEYIEIRLAAILAAELMTSVHRIVSLVNKI</sequence>
<dbReference type="AlphaFoldDB" id="A0A1F4RD00"/>
<dbReference type="Proteomes" id="UP000176938">
    <property type="component" value="Unassembled WGS sequence"/>
</dbReference>
<dbReference type="InterPro" id="IPR024131">
    <property type="entry name" value="UPF0489"/>
</dbReference>
<name>A0A1F4RD00_UNCSA</name>
<dbReference type="Pfam" id="PF12640">
    <property type="entry name" value="UPF0489"/>
    <property type="match status" value="1"/>
</dbReference>
<evidence type="ECO:0000313" key="1">
    <source>
        <dbReference type="EMBL" id="OGC06050.1"/>
    </source>
</evidence>
<gene>
    <name evidence="1" type="ORF">A3H38_04180</name>
</gene>
<evidence type="ECO:0000313" key="2">
    <source>
        <dbReference type="Proteomes" id="UP000176938"/>
    </source>
</evidence>
<protein>
    <recommendedName>
        <fullName evidence="3">Arginase</fullName>
    </recommendedName>
</protein>
<organism evidence="1 2">
    <name type="scientific">candidate division WOR-1 bacterium RIFCSPLOWO2_02_FULL_46_20</name>
    <dbReference type="NCBI Taxonomy" id="1802567"/>
    <lineage>
        <taxon>Bacteria</taxon>
        <taxon>Bacillati</taxon>
        <taxon>Saganbacteria</taxon>
    </lineage>
</organism>
<evidence type="ECO:0008006" key="3">
    <source>
        <dbReference type="Google" id="ProtNLM"/>
    </source>
</evidence>